<gene>
    <name evidence="1" type="ORF">BI308_24545</name>
</gene>
<accession>A0A1L9QK21</accession>
<sequence length="136" mass="15491">MKNLVLGRKSLTLSVSIFLGLLVSVMPLRQVRGQTRIAELQDYCYQSESTYFLAETRNFWVSICGGDAPYTYVGVDKETGDDIRLDLSDYDSSGEYFEAVNGDYTYYVILNTARGSFLVVEQDGKEILREPLQDWE</sequence>
<proteinExistence type="predicted"/>
<dbReference type="AlphaFoldDB" id="A0A1L9QK21"/>
<dbReference type="EMBL" id="MLAW01000073">
    <property type="protein sequence ID" value="OJJ15107.1"/>
    <property type="molecule type" value="Genomic_DNA"/>
</dbReference>
<name>A0A1L9QK21_9CYAN</name>
<evidence type="ECO:0000313" key="1">
    <source>
        <dbReference type="EMBL" id="OJJ15107.1"/>
    </source>
</evidence>
<reference evidence="1" key="1">
    <citation type="submission" date="2016-10" db="EMBL/GenBank/DDBJ databases">
        <title>CRISPR-Cas defence system in Roseofilum reptotaenium: evidence of a bacteriophage-cyanobacterium arms race in the coral black band disease.</title>
        <authorList>
            <person name="Buerger P."/>
            <person name="Wood-Charlson E.M."/>
            <person name="Weynberg K.D."/>
            <person name="Willis B."/>
            <person name="Van Oppen M.J."/>
        </authorList>
    </citation>
    <scope>NUCLEOTIDE SEQUENCE [LARGE SCALE GENOMIC DNA]</scope>
    <source>
        <strain evidence="1">AO1-A</strain>
    </source>
</reference>
<evidence type="ECO:0000313" key="2">
    <source>
        <dbReference type="Proteomes" id="UP000183940"/>
    </source>
</evidence>
<protein>
    <submittedName>
        <fullName evidence="1">Uncharacterized protein</fullName>
    </submittedName>
</protein>
<comment type="caution">
    <text evidence="1">The sequence shown here is derived from an EMBL/GenBank/DDBJ whole genome shotgun (WGS) entry which is preliminary data.</text>
</comment>
<dbReference type="Proteomes" id="UP000183940">
    <property type="component" value="Unassembled WGS sequence"/>
</dbReference>
<keyword evidence="2" id="KW-1185">Reference proteome</keyword>
<organism evidence="1 2">
    <name type="scientific">Roseofilum reptotaenium AO1-A</name>
    <dbReference type="NCBI Taxonomy" id="1925591"/>
    <lineage>
        <taxon>Bacteria</taxon>
        <taxon>Bacillati</taxon>
        <taxon>Cyanobacteriota</taxon>
        <taxon>Cyanophyceae</taxon>
        <taxon>Desertifilales</taxon>
        <taxon>Desertifilaceae</taxon>
        <taxon>Roseofilum</taxon>
    </lineage>
</organism>